<dbReference type="SUPFAM" id="SSF56281">
    <property type="entry name" value="Metallo-hydrolase/oxidoreductase"/>
    <property type="match status" value="1"/>
</dbReference>
<sequence>MLHKISTPVLLAILLYNGYQYYKQWHLQQTVENYRLKRNPSIKVDHQKNLTAEPEIIKVTDEMYVAVGYALGNSIMLIGPTGVVIIDTTESLVAARQIAKEFRKITEKPVKGIIYTHNHADHVLGTEAFLENHPDRASVEVWAHHTLPLNFFHFMRVTGKAGYIRAMHQFGALLKTQQISSGIGHKLKLDNIAPTFVSPNKFLYKEKQTIKLAGIDIALMHVPGETDDTICVYWPEKQALLGTDNLYKAFPNLYAIRGTTFRSLKQWYESLDKMRALRPKYFIMSHHKPLIGEDIVYTITTEYRDAVQLVHDQTVRFINQGMHPDKIAEAISLPETLRKNPYLKELYGTVRWSSKGLYSGYMGWFSGDISELDPLTPIERSKRLVSLVGGTENVLKASEKALNDDDPKWSLYLSSSVVNTEPENTKAKELKAKALLDMAELQTSFNGYNYYKTAAYVTLGTLKITPNKDKFKAAVEQSTITELFYLMALKFKTEECSYLDKIVLFEFSDTKQRVKFHIRNGVMDVSGIYRDAKEDLKVTINSVTWKSILTGEKSGLLAAVTSEIIAEPGISDLRVVMECFDRNV</sequence>
<protein>
    <submittedName>
        <fullName evidence="1">Alkyl aryl-sulfatase BDS1-like</fullName>
    </submittedName>
</protein>
<dbReference type="SMART" id="SM00849">
    <property type="entry name" value="Lactamase_B"/>
    <property type="match status" value="1"/>
</dbReference>
<evidence type="ECO:0000313" key="1">
    <source>
        <dbReference type="EMBL" id="CAB4010811.1"/>
    </source>
</evidence>
<accession>A0A6S7IZH4</accession>
<proteinExistence type="predicted"/>
<dbReference type="AlphaFoldDB" id="A0A6S7IZH4"/>
<dbReference type="Pfam" id="PF00753">
    <property type="entry name" value="Lactamase_B"/>
    <property type="match status" value="1"/>
</dbReference>
<name>A0A6S7IZH4_PARCT</name>
<organism evidence="1 2">
    <name type="scientific">Paramuricea clavata</name>
    <name type="common">Red gorgonian</name>
    <name type="synonym">Violescent sea-whip</name>
    <dbReference type="NCBI Taxonomy" id="317549"/>
    <lineage>
        <taxon>Eukaryota</taxon>
        <taxon>Metazoa</taxon>
        <taxon>Cnidaria</taxon>
        <taxon>Anthozoa</taxon>
        <taxon>Octocorallia</taxon>
        <taxon>Malacalcyonacea</taxon>
        <taxon>Plexauridae</taxon>
        <taxon>Paramuricea</taxon>
    </lineage>
</organism>
<dbReference type="EMBL" id="CACRXK020006913">
    <property type="protein sequence ID" value="CAB4010811.1"/>
    <property type="molecule type" value="Genomic_DNA"/>
</dbReference>
<dbReference type="Gene3D" id="3.60.15.30">
    <property type="entry name" value="Metallo-beta-lactamase domain"/>
    <property type="match status" value="1"/>
</dbReference>
<keyword evidence="2" id="KW-1185">Reference proteome</keyword>
<dbReference type="Pfam" id="PF14863">
    <property type="entry name" value="Alkyl_sulf_dimr"/>
    <property type="match status" value="1"/>
</dbReference>
<dbReference type="InterPro" id="IPR001279">
    <property type="entry name" value="Metallo-B-lactamas"/>
</dbReference>
<dbReference type="InterPro" id="IPR036527">
    <property type="entry name" value="SCP2_sterol-bd_dom_sf"/>
</dbReference>
<comment type="caution">
    <text evidence="1">The sequence shown here is derived from an EMBL/GenBank/DDBJ whole genome shotgun (WGS) entry which is preliminary data.</text>
</comment>
<dbReference type="Gene3D" id="1.25.40.880">
    <property type="entry name" value="Alkyl sulfatase, dimerisation domain"/>
    <property type="match status" value="1"/>
</dbReference>
<dbReference type="PANTHER" id="PTHR43223">
    <property type="entry name" value="ALKYL/ARYL-SULFATASE"/>
    <property type="match status" value="1"/>
</dbReference>
<reference evidence="1" key="1">
    <citation type="submission" date="2020-04" db="EMBL/GenBank/DDBJ databases">
        <authorList>
            <person name="Alioto T."/>
            <person name="Alioto T."/>
            <person name="Gomez Garrido J."/>
        </authorList>
    </citation>
    <scope>NUCLEOTIDE SEQUENCE</scope>
    <source>
        <strain evidence="1">A484AB</strain>
    </source>
</reference>
<gene>
    <name evidence="1" type="ORF">PACLA_8A082869</name>
</gene>
<dbReference type="GO" id="GO:0046983">
    <property type="term" value="F:protein dimerization activity"/>
    <property type="evidence" value="ECO:0007669"/>
    <property type="project" value="InterPro"/>
</dbReference>
<dbReference type="PANTHER" id="PTHR43223:SF2">
    <property type="entry name" value="METALLO-BETA-LACTAMASE DOMAIN-CONTAINING PROTEIN"/>
    <property type="match status" value="1"/>
</dbReference>
<dbReference type="GO" id="GO:0018909">
    <property type="term" value="P:dodecyl sulfate metabolic process"/>
    <property type="evidence" value="ECO:0007669"/>
    <property type="project" value="InterPro"/>
</dbReference>
<dbReference type="InterPro" id="IPR029228">
    <property type="entry name" value="Alkyl_sulf_dimr"/>
</dbReference>
<dbReference type="InterPro" id="IPR038536">
    <property type="entry name" value="Alkyl/aryl-sulf_dimr_sf"/>
</dbReference>
<dbReference type="InterPro" id="IPR052195">
    <property type="entry name" value="Bact_Alkyl/Aryl-Sulfatase"/>
</dbReference>
<dbReference type="InterPro" id="IPR044097">
    <property type="entry name" value="Bds1/SdsA1_MBL-fold"/>
</dbReference>
<dbReference type="Proteomes" id="UP001152795">
    <property type="component" value="Unassembled WGS sequence"/>
</dbReference>
<dbReference type="SUPFAM" id="SSF55718">
    <property type="entry name" value="SCP-like"/>
    <property type="match status" value="1"/>
</dbReference>
<dbReference type="Gene3D" id="3.30.1050.10">
    <property type="entry name" value="SCP2 sterol-binding domain"/>
    <property type="match status" value="1"/>
</dbReference>
<dbReference type="OrthoDB" id="449487at2759"/>
<dbReference type="CDD" id="cd07710">
    <property type="entry name" value="arylsulfatase_Sdsa1-like_MBL-fold"/>
    <property type="match status" value="1"/>
</dbReference>
<dbReference type="GO" id="GO:0018741">
    <property type="term" value="F:linear primary-alkylsulfatase activity"/>
    <property type="evidence" value="ECO:0007669"/>
    <property type="project" value="InterPro"/>
</dbReference>
<evidence type="ECO:0000313" key="2">
    <source>
        <dbReference type="Proteomes" id="UP001152795"/>
    </source>
</evidence>
<dbReference type="InterPro" id="IPR036866">
    <property type="entry name" value="RibonucZ/Hydroxyglut_hydro"/>
</dbReference>